<evidence type="ECO:0000256" key="1">
    <source>
        <dbReference type="ARBA" id="ARBA00004141"/>
    </source>
</evidence>
<dbReference type="RefSeq" id="WP_013780853.1">
    <property type="nucleotide sequence ID" value="NC_015520.1"/>
</dbReference>
<feature type="transmembrane region" description="Helical" evidence="5">
    <location>
        <begin position="94"/>
        <end position="113"/>
    </location>
</feature>
<dbReference type="PANTHER" id="PTHR43723:SF1">
    <property type="entry name" value="COBALT TRANSPORT PROTEIN CBIQ"/>
    <property type="match status" value="1"/>
</dbReference>
<dbReference type="GO" id="GO:0043190">
    <property type="term" value="C:ATP-binding cassette (ABC) transporter complex"/>
    <property type="evidence" value="ECO:0007669"/>
    <property type="project" value="TreeGrafter"/>
</dbReference>
<accession>F3ZW43</accession>
<feature type="transmembrane region" description="Helical" evidence="5">
    <location>
        <begin position="6"/>
        <end position="39"/>
    </location>
</feature>
<name>F3ZW43_MAHA5</name>
<dbReference type="OrthoDB" id="9815246at2"/>
<evidence type="ECO:0000313" key="6">
    <source>
        <dbReference type="EMBL" id="AEE96423.1"/>
    </source>
</evidence>
<dbReference type="GO" id="GO:0006824">
    <property type="term" value="P:cobalt ion transport"/>
    <property type="evidence" value="ECO:0007669"/>
    <property type="project" value="TreeGrafter"/>
</dbReference>
<dbReference type="EMBL" id="CP002360">
    <property type="protein sequence ID" value="AEE96423.1"/>
    <property type="molecule type" value="Genomic_DNA"/>
</dbReference>
<keyword evidence="4 5" id="KW-0472">Membrane</keyword>
<evidence type="ECO:0000313" key="7">
    <source>
        <dbReference type="Proteomes" id="UP000008457"/>
    </source>
</evidence>
<dbReference type="HOGENOM" id="CLU_1347565_0_0_9"/>
<dbReference type="STRING" id="697281.Mahau_1228"/>
<reference evidence="7" key="1">
    <citation type="submission" date="2010-11" db="EMBL/GenBank/DDBJ databases">
        <title>The complete genome of Mahella australiensis DSM 15567.</title>
        <authorList>
            <consortium name="US DOE Joint Genome Institute (JGI-PGF)"/>
            <person name="Lucas S."/>
            <person name="Copeland A."/>
            <person name="Lapidus A."/>
            <person name="Bruce D."/>
            <person name="Goodwin L."/>
            <person name="Pitluck S."/>
            <person name="Kyrpides N."/>
            <person name="Mavromatis K."/>
            <person name="Pagani I."/>
            <person name="Ivanova N."/>
            <person name="Teshima H."/>
            <person name="Brettin T."/>
            <person name="Detter J.C."/>
            <person name="Han C."/>
            <person name="Tapia R."/>
            <person name="Land M."/>
            <person name="Hauser L."/>
            <person name="Markowitz V."/>
            <person name="Cheng J.-F."/>
            <person name="Hugenholtz P."/>
            <person name="Woyke T."/>
            <person name="Wu D."/>
            <person name="Spring S."/>
            <person name="Pukall R."/>
            <person name="Steenblock K."/>
            <person name="Schneider S."/>
            <person name="Klenk H.-P."/>
            <person name="Eisen J.A."/>
        </authorList>
    </citation>
    <scope>NUCLEOTIDE SEQUENCE [LARGE SCALE GENOMIC DNA]</scope>
    <source>
        <strain evidence="7">DSM 15567 / CIP 107919 / 50-1 BON</strain>
    </source>
</reference>
<proteinExistence type="predicted"/>
<gene>
    <name evidence="6" type="ordered locus">Mahau_1228</name>
</gene>
<keyword evidence="3 5" id="KW-1133">Transmembrane helix</keyword>
<protein>
    <submittedName>
        <fullName evidence="6">Cobalt transport protein</fullName>
    </submittedName>
</protein>
<dbReference type="AlphaFoldDB" id="F3ZW43"/>
<feature type="transmembrane region" description="Helical" evidence="5">
    <location>
        <begin position="51"/>
        <end position="74"/>
    </location>
</feature>
<dbReference type="eggNOG" id="COG0619">
    <property type="taxonomic scope" value="Bacteria"/>
</dbReference>
<dbReference type="CDD" id="cd16914">
    <property type="entry name" value="EcfT"/>
    <property type="match status" value="1"/>
</dbReference>
<evidence type="ECO:0000256" key="2">
    <source>
        <dbReference type="ARBA" id="ARBA00022692"/>
    </source>
</evidence>
<dbReference type="Pfam" id="PF02361">
    <property type="entry name" value="CbiQ"/>
    <property type="match status" value="1"/>
</dbReference>
<reference evidence="6 7" key="2">
    <citation type="journal article" date="2011" name="Stand. Genomic Sci.">
        <title>Complete genome sequence of Mahella australiensis type strain (50-1 BON).</title>
        <authorList>
            <person name="Sikorski J."/>
            <person name="Teshima H."/>
            <person name="Nolan M."/>
            <person name="Lucas S."/>
            <person name="Hammon N."/>
            <person name="Deshpande S."/>
            <person name="Cheng J.F."/>
            <person name="Pitluck S."/>
            <person name="Liolios K."/>
            <person name="Pagani I."/>
            <person name="Ivanova N."/>
            <person name="Huntemann M."/>
            <person name="Mavromatis K."/>
            <person name="Ovchinikova G."/>
            <person name="Pati A."/>
            <person name="Tapia R."/>
            <person name="Han C."/>
            <person name="Goodwin L."/>
            <person name="Chen A."/>
            <person name="Palaniappan K."/>
            <person name="Land M."/>
            <person name="Hauser L."/>
            <person name="Ngatchou-Djao O.D."/>
            <person name="Rohde M."/>
            <person name="Pukall R."/>
            <person name="Spring S."/>
            <person name="Abt B."/>
            <person name="Goker M."/>
            <person name="Detter J.C."/>
            <person name="Woyke T."/>
            <person name="Bristow J."/>
            <person name="Markowitz V."/>
            <person name="Hugenholtz P."/>
            <person name="Eisen J.A."/>
            <person name="Kyrpides N.C."/>
            <person name="Klenk H.P."/>
            <person name="Lapidus A."/>
        </authorList>
    </citation>
    <scope>NUCLEOTIDE SEQUENCE [LARGE SCALE GENOMIC DNA]</scope>
    <source>
        <strain evidence="7">DSM 15567 / CIP 107919 / 50-1 BON</strain>
    </source>
</reference>
<organism evidence="6 7">
    <name type="scientific">Mahella australiensis (strain DSM 15567 / CIP 107919 / 50-1 BON)</name>
    <dbReference type="NCBI Taxonomy" id="697281"/>
    <lineage>
        <taxon>Bacteria</taxon>
        <taxon>Bacillati</taxon>
        <taxon>Bacillota</taxon>
        <taxon>Clostridia</taxon>
        <taxon>Thermoanaerobacterales</taxon>
        <taxon>Thermoanaerobacterales Family IV. Incertae Sedis</taxon>
        <taxon>Mahella</taxon>
    </lineage>
</organism>
<dbReference type="InterPro" id="IPR052770">
    <property type="entry name" value="Cobalt_transport_CbiQ"/>
</dbReference>
<keyword evidence="7" id="KW-1185">Reference proteome</keyword>
<dbReference type="PANTHER" id="PTHR43723">
    <property type="entry name" value="COBALT TRANSPORT PROTEIN CBIQ"/>
    <property type="match status" value="1"/>
</dbReference>
<sequence length="203" mass="23446">MKDELYIILSMLMIILIVIINKPAFAIAALILSIALHILYRMPLKRLLMRWTLALLLGFSIVMAHTFMYGQVVLHTWHIGAMTLTMYADGLTNGLRMLLNILVCVYVMALMTYRVRIERLTSIIGSLAILKPFVEITSMTYRYISMLYEQLLTIYRAQRMRLGYINWKKGIRSAGYLGGMVIIRAFDRSTEVYKAMKARGYND</sequence>
<evidence type="ECO:0000256" key="4">
    <source>
        <dbReference type="ARBA" id="ARBA00023136"/>
    </source>
</evidence>
<comment type="subcellular location">
    <subcellularLocation>
        <location evidence="1">Membrane</location>
        <topology evidence="1">Multi-pass membrane protein</topology>
    </subcellularLocation>
</comment>
<evidence type="ECO:0000256" key="5">
    <source>
        <dbReference type="SAM" id="Phobius"/>
    </source>
</evidence>
<evidence type="ECO:0000256" key="3">
    <source>
        <dbReference type="ARBA" id="ARBA00022989"/>
    </source>
</evidence>
<keyword evidence="2 5" id="KW-0812">Transmembrane</keyword>
<dbReference type="InterPro" id="IPR003339">
    <property type="entry name" value="ABC/ECF_trnsptr_transmembrane"/>
</dbReference>
<dbReference type="KEGG" id="mas:Mahau_1228"/>
<dbReference type="Proteomes" id="UP000008457">
    <property type="component" value="Chromosome"/>
</dbReference>